<sequence length="168" mass="19685">MNKTLYIAFLFFFLLFLQVLVLNNVLFLGYINPYLYIAFVFLYPVRNNRFPFLFLSFLLGLCVDAFSNLGGVNAFSILFIAYIRVFFIRTIFRKTSSELSTFNLKLETFDKVFNYVALLTLIHHFLLFTLINFGFSNFTNVLLNTIFSTVFTLILYFLGSFIFSKKDS</sequence>
<gene>
    <name evidence="2" type="ORF">WH52_11360</name>
</gene>
<dbReference type="AlphaFoldDB" id="A0A1Y2PBB4"/>
<feature type="transmembrane region" description="Helical" evidence="1">
    <location>
        <begin position="52"/>
        <end position="69"/>
    </location>
</feature>
<dbReference type="InParanoid" id="A0A1Y2PBB4"/>
<accession>A0A1Y2PBB4</accession>
<keyword evidence="1" id="KW-0812">Transmembrane</keyword>
<feature type="transmembrane region" description="Helical" evidence="1">
    <location>
        <begin position="112"/>
        <end position="135"/>
    </location>
</feature>
<evidence type="ECO:0000256" key="1">
    <source>
        <dbReference type="SAM" id="Phobius"/>
    </source>
</evidence>
<feature type="transmembrane region" description="Helical" evidence="1">
    <location>
        <begin position="5"/>
        <end position="21"/>
    </location>
</feature>
<feature type="transmembrane region" description="Helical" evidence="1">
    <location>
        <begin position="75"/>
        <end position="92"/>
    </location>
</feature>
<keyword evidence="1" id="KW-1133">Transmembrane helix</keyword>
<reference evidence="2 3" key="1">
    <citation type="submission" date="2015-03" db="EMBL/GenBank/DDBJ databases">
        <title>Genome sequence of Tenacibaculum sp. S2-2, isolated from intestinal microbiota of sea cucumber, Apostichopus japonicas.</title>
        <authorList>
            <person name="Shao Z."/>
            <person name="Wang L."/>
            <person name="Li X."/>
        </authorList>
    </citation>
    <scope>NUCLEOTIDE SEQUENCE [LARGE SCALE GENOMIC DNA]</scope>
    <source>
        <strain evidence="2 3">S2-2</strain>
    </source>
</reference>
<keyword evidence="1" id="KW-0472">Membrane</keyword>
<evidence type="ECO:0008006" key="4">
    <source>
        <dbReference type="Google" id="ProtNLM"/>
    </source>
</evidence>
<keyword evidence="3" id="KW-1185">Reference proteome</keyword>
<dbReference type="STRING" id="1635173.WH52_11360"/>
<evidence type="ECO:0000313" key="2">
    <source>
        <dbReference type="EMBL" id="OSY87460.1"/>
    </source>
</evidence>
<evidence type="ECO:0000313" key="3">
    <source>
        <dbReference type="Proteomes" id="UP000194221"/>
    </source>
</evidence>
<organism evidence="2 3">
    <name type="scientific">Tenacibaculum holothuriorum</name>
    <dbReference type="NCBI Taxonomy" id="1635173"/>
    <lineage>
        <taxon>Bacteria</taxon>
        <taxon>Pseudomonadati</taxon>
        <taxon>Bacteroidota</taxon>
        <taxon>Flavobacteriia</taxon>
        <taxon>Flavobacteriales</taxon>
        <taxon>Flavobacteriaceae</taxon>
        <taxon>Tenacibaculum</taxon>
    </lineage>
</organism>
<comment type="caution">
    <text evidence="2">The sequence shown here is derived from an EMBL/GenBank/DDBJ whole genome shotgun (WGS) entry which is preliminary data.</text>
</comment>
<dbReference type="EMBL" id="LAPZ01000011">
    <property type="protein sequence ID" value="OSY87460.1"/>
    <property type="molecule type" value="Genomic_DNA"/>
</dbReference>
<feature type="transmembrane region" description="Helical" evidence="1">
    <location>
        <begin position="141"/>
        <end position="163"/>
    </location>
</feature>
<dbReference type="Proteomes" id="UP000194221">
    <property type="component" value="Unassembled WGS sequence"/>
</dbReference>
<name>A0A1Y2PBB4_9FLAO</name>
<proteinExistence type="predicted"/>
<feature type="transmembrane region" description="Helical" evidence="1">
    <location>
        <begin position="27"/>
        <end position="45"/>
    </location>
</feature>
<protein>
    <recommendedName>
        <fullName evidence="4">Rod shape-determining protein MreD</fullName>
    </recommendedName>
</protein>